<sequence>MTTRASLVEQEHALMELLEQRVRDTFAAAAEAGVPAETFADVEAIADAMSAALPTSHVYDQMVGPFYDTAGLTRWWRVSRQAVSKKVATNAVIACRLDDGQWVYPTWQFTDGGAVHPALVEVWRILRAAADPWTGALWLCTPQDGLDGRSAADWLTGGGPIDPVRTAARADAQRWAA</sequence>
<name>A0A438BCR3_9NOCA</name>
<reference evidence="1 2" key="1">
    <citation type="submission" date="2018-11" db="EMBL/GenBank/DDBJ databases">
        <title>Rhodococcus spongicola sp. nov. and Rhodococcus xishaensis sp. nov. from marine sponges.</title>
        <authorList>
            <person name="Li L."/>
            <person name="Lin H.W."/>
        </authorList>
    </citation>
    <scope>NUCLEOTIDE SEQUENCE [LARGE SCALE GENOMIC DNA]</scope>
    <source>
        <strain evidence="1 2">CCTCC AB2014297</strain>
    </source>
</reference>
<keyword evidence="2" id="KW-1185">Reference proteome</keyword>
<accession>A0A438BCR3</accession>
<protein>
    <submittedName>
        <fullName evidence="1">Uncharacterized protein</fullName>
    </submittedName>
</protein>
<organism evidence="1 2">
    <name type="scientific">Prescottella agglutinans</name>
    <dbReference type="NCBI Taxonomy" id="1644129"/>
    <lineage>
        <taxon>Bacteria</taxon>
        <taxon>Bacillati</taxon>
        <taxon>Actinomycetota</taxon>
        <taxon>Actinomycetes</taxon>
        <taxon>Mycobacteriales</taxon>
        <taxon>Nocardiaceae</taxon>
        <taxon>Prescottella</taxon>
    </lineage>
</organism>
<dbReference type="Proteomes" id="UP000286208">
    <property type="component" value="Unassembled WGS sequence"/>
</dbReference>
<evidence type="ECO:0000313" key="2">
    <source>
        <dbReference type="Proteomes" id="UP000286208"/>
    </source>
</evidence>
<proteinExistence type="predicted"/>
<dbReference type="EMBL" id="RKLP01000007">
    <property type="protein sequence ID" value="RVW08702.1"/>
    <property type="molecule type" value="Genomic_DNA"/>
</dbReference>
<dbReference type="RefSeq" id="WP_127916754.1">
    <property type="nucleotide sequence ID" value="NZ_RKLP01000007.1"/>
</dbReference>
<comment type="caution">
    <text evidence="1">The sequence shown here is derived from an EMBL/GenBank/DDBJ whole genome shotgun (WGS) entry which is preliminary data.</text>
</comment>
<gene>
    <name evidence="1" type="ORF">EGT67_14305</name>
</gene>
<dbReference type="AlphaFoldDB" id="A0A438BCR3"/>
<evidence type="ECO:0000313" key="1">
    <source>
        <dbReference type="EMBL" id="RVW08702.1"/>
    </source>
</evidence>
<dbReference type="OrthoDB" id="4965902at2"/>